<dbReference type="AlphaFoldDB" id="C5KNQ4"/>
<feature type="compositionally biased region" description="Polar residues" evidence="1">
    <location>
        <begin position="58"/>
        <end position="72"/>
    </location>
</feature>
<evidence type="ECO:0000313" key="3">
    <source>
        <dbReference type="Proteomes" id="UP000007800"/>
    </source>
</evidence>
<dbReference type="EMBL" id="GG674704">
    <property type="protein sequence ID" value="EER13890.1"/>
    <property type="molecule type" value="Genomic_DNA"/>
</dbReference>
<dbReference type="GeneID" id="9059488"/>
<protein>
    <submittedName>
        <fullName evidence="2">Uncharacterized protein</fullName>
    </submittedName>
</protein>
<feature type="compositionally biased region" description="Polar residues" evidence="1">
    <location>
        <begin position="32"/>
        <end position="46"/>
    </location>
</feature>
<proteinExistence type="predicted"/>
<dbReference type="Proteomes" id="UP000007800">
    <property type="component" value="Unassembled WGS sequence"/>
</dbReference>
<evidence type="ECO:0000256" key="1">
    <source>
        <dbReference type="SAM" id="MobiDB-lite"/>
    </source>
</evidence>
<evidence type="ECO:0000313" key="2">
    <source>
        <dbReference type="EMBL" id="EER13890.1"/>
    </source>
</evidence>
<dbReference type="RefSeq" id="XP_002782095.1">
    <property type="nucleotide sequence ID" value="XM_002782049.1"/>
</dbReference>
<keyword evidence="3" id="KW-1185">Reference proteome</keyword>
<accession>C5KNQ4</accession>
<feature type="compositionally biased region" description="Basic residues" evidence="1">
    <location>
        <begin position="96"/>
        <end position="108"/>
    </location>
</feature>
<feature type="region of interest" description="Disordered" evidence="1">
    <location>
        <begin position="12"/>
        <end position="108"/>
    </location>
</feature>
<gene>
    <name evidence="2" type="ORF">Pmar_PMAR007266</name>
</gene>
<reference evidence="2 3" key="1">
    <citation type="submission" date="2008-07" db="EMBL/GenBank/DDBJ databases">
        <authorList>
            <person name="El-Sayed N."/>
            <person name="Caler E."/>
            <person name="Inman J."/>
            <person name="Amedeo P."/>
            <person name="Hass B."/>
            <person name="Wortman J."/>
        </authorList>
    </citation>
    <scope>NUCLEOTIDE SEQUENCE [LARGE SCALE GENOMIC DNA]</scope>
    <source>
        <strain evidence="3">ATCC 50983 / TXsc</strain>
    </source>
</reference>
<sequence>MYQPFQAFCPQPYLTPGVSQSTSSSSRYHQAGQFQQANLFNPTGQPVQPAGYGAMQHPYSNNHLTHTSTVSVESAPPEITESERNKFDSYQPSRTSVRKSRRDRRSLR</sequence>
<name>C5KNQ4_PERM5</name>
<dbReference type="InParanoid" id="C5KNQ4"/>
<organism evidence="3">
    <name type="scientific">Perkinsus marinus (strain ATCC 50983 / TXsc)</name>
    <dbReference type="NCBI Taxonomy" id="423536"/>
    <lineage>
        <taxon>Eukaryota</taxon>
        <taxon>Sar</taxon>
        <taxon>Alveolata</taxon>
        <taxon>Perkinsozoa</taxon>
        <taxon>Perkinsea</taxon>
        <taxon>Perkinsida</taxon>
        <taxon>Perkinsidae</taxon>
        <taxon>Perkinsus</taxon>
    </lineage>
</organism>